<dbReference type="EMBL" id="QUSZ01005469">
    <property type="protein sequence ID" value="RHY09571.1"/>
    <property type="molecule type" value="Genomic_DNA"/>
</dbReference>
<gene>
    <name evidence="1" type="ORF">DYB36_013439</name>
</gene>
<dbReference type="AlphaFoldDB" id="A0A397AVQ6"/>
<accession>A0A397AVQ6</accession>
<evidence type="ECO:0000313" key="2">
    <source>
        <dbReference type="Proteomes" id="UP000265427"/>
    </source>
</evidence>
<protein>
    <submittedName>
        <fullName evidence="1">Uncharacterized protein</fullName>
    </submittedName>
</protein>
<dbReference type="VEuPathDB" id="FungiDB:H257_17432"/>
<name>A0A397AVQ6_APHAT</name>
<proteinExistence type="predicted"/>
<sequence>MYTRCTCSYHFTMVVQKRKAAEADVTSPPLASKRRVSVLERMIKTPEGQQLLIIDSLEAAADFLTRDPRPPRAMITGRIVFTERRDPASKVLNVFLVAVDDDGPLHELQALTRDVPGDLKRSNLKFLYSAAVFDVPVDDHSFVDGLVAKCTKSTRHAKSGYGDDAYFTCNSNFTTWTIM</sequence>
<dbReference type="Proteomes" id="UP000265427">
    <property type="component" value="Unassembled WGS sequence"/>
</dbReference>
<reference evidence="1 2" key="1">
    <citation type="submission" date="2018-08" db="EMBL/GenBank/DDBJ databases">
        <title>Aphanomyces genome sequencing and annotation.</title>
        <authorList>
            <person name="Minardi D."/>
            <person name="Oidtmann B."/>
            <person name="Van Der Giezen M."/>
            <person name="Studholme D.J."/>
        </authorList>
    </citation>
    <scope>NUCLEOTIDE SEQUENCE [LARGE SCALE GENOMIC DNA]</scope>
    <source>
        <strain evidence="1 2">Kv</strain>
    </source>
</reference>
<comment type="caution">
    <text evidence="1">The sequence shown here is derived from an EMBL/GenBank/DDBJ whole genome shotgun (WGS) entry which is preliminary data.</text>
</comment>
<organism evidence="1 2">
    <name type="scientific">Aphanomyces astaci</name>
    <name type="common">Crayfish plague agent</name>
    <dbReference type="NCBI Taxonomy" id="112090"/>
    <lineage>
        <taxon>Eukaryota</taxon>
        <taxon>Sar</taxon>
        <taxon>Stramenopiles</taxon>
        <taxon>Oomycota</taxon>
        <taxon>Saprolegniomycetes</taxon>
        <taxon>Saprolegniales</taxon>
        <taxon>Verrucalvaceae</taxon>
        <taxon>Aphanomyces</taxon>
    </lineage>
</organism>
<evidence type="ECO:0000313" key="1">
    <source>
        <dbReference type="EMBL" id="RHY09571.1"/>
    </source>
</evidence>